<dbReference type="RefSeq" id="WP_377943960.1">
    <property type="nucleotide sequence ID" value="NZ_JBHUCX010000043.1"/>
</dbReference>
<keyword evidence="1" id="KW-1133">Transmembrane helix</keyword>
<accession>A0ABW4JI89</accession>
<organism evidence="2 3">
    <name type="scientific">Alicyclobacillus fodiniaquatilis</name>
    <dbReference type="NCBI Taxonomy" id="1661150"/>
    <lineage>
        <taxon>Bacteria</taxon>
        <taxon>Bacillati</taxon>
        <taxon>Bacillota</taxon>
        <taxon>Bacilli</taxon>
        <taxon>Bacillales</taxon>
        <taxon>Alicyclobacillaceae</taxon>
        <taxon>Alicyclobacillus</taxon>
    </lineage>
</organism>
<evidence type="ECO:0000256" key="1">
    <source>
        <dbReference type="SAM" id="Phobius"/>
    </source>
</evidence>
<evidence type="ECO:0008006" key="4">
    <source>
        <dbReference type="Google" id="ProtNLM"/>
    </source>
</evidence>
<keyword evidence="3" id="KW-1185">Reference proteome</keyword>
<feature type="transmembrane region" description="Helical" evidence="1">
    <location>
        <begin position="21"/>
        <end position="41"/>
    </location>
</feature>
<name>A0ABW4JI89_9BACL</name>
<dbReference type="EMBL" id="JBHUCX010000043">
    <property type="protein sequence ID" value="MFD1676067.1"/>
    <property type="molecule type" value="Genomic_DNA"/>
</dbReference>
<protein>
    <recommendedName>
        <fullName evidence="4">TadE-like protein</fullName>
    </recommendedName>
</protein>
<reference evidence="3" key="1">
    <citation type="journal article" date="2019" name="Int. J. Syst. Evol. Microbiol.">
        <title>The Global Catalogue of Microorganisms (GCM) 10K type strain sequencing project: providing services to taxonomists for standard genome sequencing and annotation.</title>
        <authorList>
            <consortium name="The Broad Institute Genomics Platform"/>
            <consortium name="The Broad Institute Genome Sequencing Center for Infectious Disease"/>
            <person name="Wu L."/>
            <person name="Ma J."/>
        </authorList>
    </citation>
    <scope>NUCLEOTIDE SEQUENCE [LARGE SCALE GENOMIC DNA]</scope>
    <source>
        <strain evidence="3">CGMCC 1.12286</strain>
    </source>
</reference>
<dbReference type="Proteomes" id="UP001597079">
    <property type="component" value="Unassembled WGS sequence"/>
</dbReference>
<gene>
    <name evidence="2" type="ORF">ACFSB2_15290</name>
</gene>
<comment type="caution">
    <text evidence="2">The sequence shown here is derived from an EMBL/GenBank/DDBJ whole genome shotgun (WGS) entry which is preliminary data.</text>
</comment>
<keyword evidence="1" id="KW-0472">Membrane</keyword>
<sequence>MRTGRKFRLPRWLSKRHRGDLEDITIFYVFFLPLSLVLLMFGQELLKVHNAYKILYNAAEEACESGATQATYVPNTVPTGSGFQATITQDTAQEVTLQNFQDYVQSMGLDTALNIVSTNVTFPTLNTEKFQVSATYEPDALFQAVNAVNSMLGGSDSTPSGSYVFNVAPTEQLQGSTMGGN</sequence>
<proteinExistence type="predicted"/>
<evidence type="ECO:0000313" key="2">
    <source>
        <dbReference type="EMBL" id="MFD1676067.1"/>
    </source>
</evidence>
<keyword evidence="1" id="KW-0812">Transmembrane</keyword>
<evidence type="ECO:0000313" key="3">
    <source>
        <dbReference type="Proteomes" id="UP001597079"/>
    </source>
</evidence>